<evidence type="ECO:0008006" key="5">
    <source>
        <dbReference type="Google" id="ProtNLM"/>
    </source>
</evidence>
<gene>
    <name evidence="3" type="ORF">GRF29_19g995042</name>
</gene>
<evidence type="ECO:0000313" key="3">
    <source>
        <dbReference type="EMBL" id="KAK3214689.1"/>
    </source>
</evidence>
<reference evidence="3 4" key="1">
    <citation type="submission" date="2021-02" db="EMBL/GenBank/DDBJ databases">
        <title>Genome assembly of Pseudopithomyces chartarum.</title>
        <authorList>
            <person name="Jauregui R."/>
            <person name="Singh J."/>
            <person name="Voisey C."/>
        </authorList>
    </citation>
    <scope>NUCLEOTIDE SEQUENCE [LARGE SCALE GENOMIC DNA]</scope>
    <source>
        <strain evidence="3 4">AGR01</strain>
    </source>
</reference>
<dbReference type="Gene3D" id="3.40.50.720">
    <property type="entry name" value="NAD(P)-binding Rossmann-like Domain"/>
    <property type="match status" value="1"/>
</dbReference>
<dbReference type="GO" id="GO:0005737">
    <property type="term" value="C:cytoplasm"/>
    <property type="evidence" value="ECO:0007669"/>
    <property type="project" value="TreeGrafter"/>
</dbReference>
<name>A0AAN6RLH8_9PLEO</name>
<accession>A0AAN6RLH8</accession>
<dbReference type="InterPro" id="IPR016040">
    <property type="entry name" value="NAD(P)-bd_dom"/>
</dbReference>
<evidence type="ECO:0000259" key="1">
    <source>
        <dbReference type="Pfam" id="PF01370"/>
    </source>
</evidence>
<keyword evidence="4" id="KW-1185">Reference proteome</keyword>
<dbReference type="InterPro" id="IPR001509">
    <property type="entry name" value="Epimerase_deHydtase"/>
</dbReference>
<feature type="domain" description="NAD(P)-binding" evidence="2">
    <location>
        <begin position="9"/>
        <end position="112"/>
    </location>
</feature>
<proteinExistence type="predicted"/>
<dbReference type="Proteomes" id="UP001280581">
    <property type="component" value="Unassembled WGS sequence"/>
</dbReference>
<dbReference type="InterPro" id="IPR051783">
    <property type="entry name" value="NAD(P)-dependent_oxidoreduct"/>
</dbReference>
<dbReference type="EMBL" id="WVTA01000003">
    <property type="protein sequence ID" value="KAK3214689.1"/>
    <property type="molecule type" value="Genomic_DNA"/>
</dbReference>
<dbReference type="PANTHER" id="PTHR48079:SF6">
    <property type="entry name" value="NAD(P)-BINDING DOMAIN-CONTAINING PROTEIN-RELATED"/>
    <property type="match status" value="1"/>
</dbReference>
<comment type="caution">
    <text evidence="3">The sequence shown here is derived from an EMBL/GenBank/DDBJ whole genome shotgun (WGS) entry which is preliminary data.</text>
</comment>
<dbReference type="GO" id="GO:0004029">
    <property type="term" value="F:aldehyde dehydrogenase (NAD+) activity"/>
    <property type="evidence" value="ECO:0007669"/>
    <property type="project" value="TreeGrafter"/>
</dbReference>
<dbReference type="Pfam" id="PF13460">
    <property type="entry name" value="NAD_binding_10"/>
    <property type="match status" value="1"/>
</dbReference>
<dbReference type="PANTHER" id="PTHR48079">
    <property type="entry name" value="PROTEIN YEEZ"/>
    <property type="match status" value="1"/>
</dbReference>
<sequence length="340" mass="37487">MAPKVFLTGGTGYIGGSVLHTLVTAHPEYDITVLLRKTPDAFTSTYPNIKIVKGDYDSADILSEQASKADIVVHNGDSDHEPSLNALIAGLVKKSTPAHLLHLSGTGIVSDWSSPDYLGTLNPKVWSDLDDLPSISSLPDHALHRNTEKILFKTATEHGDKLKLAIMCPPDIYGKGTGLGKTSSVFAPMFIRDLRTSGNRPFFYREGTNTRSWVHISDLMQVYLKVVEAAVSRDENFGWNKEGYYFAGTQEHSHLAVARTIGSILKKHGVIEEGELVQVTLEQIDETAKHPRFPQLGRYLYASNSRTRPKRAQELFGYTARAPGLLESLEEDVLAALERS</sequence>
<organism evidence="3 4">
    <name type="scientific">Pseudopithomyces chartarum</name>
    <dbReference type="NCBI Taxonomy" id="1892770"/>
    <lineage>
        <taxon>Eukaryota</taxon>
        <taxon>Fungi</taxon>
        <taxon>Dikarya</taxon>
        <taxon>Ascomycota</taxon>
        <taxon>Pezizomycotina</taxon>
        <taxon>Dothideomycetes</taxon>
        <taxon>Pleosporomycetidae</taxon>
        <taxon>Pleosporales</taxon>
        <taxon>Massarineae</taxon>
        <taxon>Didymosphaeriaceae</taxon>
        <taxon>Pseudopithomyces</taxon>
    </lineage>
</organism>
<protein>
    <recommendedName>
        <fullName evidence="5">NAD(P)-binding protein</fullName>
    </recommendedName>
</protein>
<dbReference type="AlphaFoldDB" id="A0AAN6RLH8"/>
<feature type="domain" description="NAD-dependent epimerase/dehydratase" evidence="1">
    <location>
        <begin position="154"/>
        <end position="232"/>
    </location>
</feature>
<dbReference type="Pfam" id="PF01370">
    <property type="entry name" value="Epimerase"/>
    <property type="match status" value="1"/>
</dbReference>
<dbReference type="SUPFAM" id="SSF51735">
    <property type="entry name" value="NAD(P)-binding Rossmann-fold domains"/>
    <property type="match status" value="1"/>
</dbReference>
<evidence type="ECO:0000259" key="2">
    <source>
        <dbReference type="Pfam" id="PF13460"/>
    </source>
</evidence>
<evidence type="ECO:0000313" key="4">
    <source>
        <dbReference type="Proteomes" id="UP001280581"/>
    </source>
</evidence>
<dbReference type="InterPro" id="IPR036291">
    <property type="entry name" value="NAD(P)-bd_dom_sf"/>
</dbReference>